<dbReference type="InterPro" id="IPR000209">
    <property type="entry name" value="Peptidase_S8/S53_dom"/>
</dbReference>
<evidence type="ECO:0000313" key="11">
    <source>
        <dbReference type="Proteomes" id="UP001642360"/>
    </source>
</evidence>
<sequence length="685" mass="74078">MFSPKMYSLVLELPGVVQVIPNRLYKLQTTRSWDYLGLSSHSPSNLLHRTEMGDGVVLGLLDTGIWPESEVFSDEGLGPIPSRWKGFCESGELFNAAKNCNRKLIGARHFIKGFQAEYGRPYNTTEEQEYMSSRDSIGHGTHTSTIAGGSFVTNVSYNGLGLGTVRGGAPRARLAMYKVCWNLDGGVCASADILKAFDEAIHDGVDVLSLSISSDLPSFSEIDSRDAISFGSFHAVANGITVVCAAGNSGPGAQTVQNTAPWILTVGASTVDRSFPTPITLGNNQTFMGRAMFTGNDTGFISLMYPEVSDLAMPRYCESLSPNDTSMAGNVVLCFTLDINQNFVEIAEWAVQGAGGMGIIVAKNPSNILYSSSVDFPCVQVSYELGTQILYYIRSTRYPQVRLRPSKTHVGKPVSTNVAYFSSRGPSSVAPAVLKPDVAAPGVKILAAVPPFDPTMNNAFDFLSGTSMATPHVSGIVALLKSLHPDWSPAAIKSAIVTTAWTTDPWREPIFAEGDPIKLADPFDFGGGIVNPNRAQDPGLIYDMGIADYIHYLCAMKYDDTSIARLTQQATFCPSRVPSILDVNLPSVTIPSLKDSITLRRTVTNVGAANSKYKAVIKPPLGIIIAITPEYLIFTSEIKTISFTITISTSHQVSTGYCFGSLTWTDRMYEVKIPISVRTELTNFM</sequence>
<evidence type="ECO:0000256" key="7">
    <source>
        <dbReference type="PROSITE-ProRule" id="PRU01240"/>
    </source>
</evidence>
<dbReference type="Pfam" id="PF17766">
    <property type="entry name" value="fn3_6"/>
    <property type="match status" value="1"/>
</dbReference>
<proteinExistence type="inferred from homology"/>
<evidence type="ECO:0000256" key="1">
    <source>
        <dbReference type="ARBA" id="ARBA00011073"/>
    </source>
</evidence>
<dbReference type="InterPro" id="IPR034197">
    <property type="entry name" value="Peptidases_S8_3"/>
</dbReference>
<comment type="similarity">
    <text evidence="1 7">Belongs to the peptidase S8 family.</text>
</comment>
<evidence type="ECO:0000259" key="9">
    <source>
        <dbReference type="Pfam" id="PF17766"/>
    </source>
</evidence>
<comment type="caution">
    <text evidence="10">The sequence shown here is derived from an EMBL/GenBank/DDBJ whole genome shotgun (WGS) entry which is preliminary data.</text>
</comment>
<gene>
    <name evidence="10" type="ORF">ILEXP_LOCUS9173</name>
</gene>
<dbReference type="FunFam" id="3.50.30.30:FF:000005">
    <property type="entry name" value="subtilisin-like protease SBT1.5"/>
    <property type="match status" value="1"/>
</dbReference>
<dbReference type="CDD" id="cd04852">
    <property type="entry name" value="Peptidases_S8_3"/>
    <property type="match status" value="1"/>
</dbReference>
<name>A0ABC8REZ0_9AQUA</name>
<dbReference type="InterPro" id="IPR041469">
    <property type="entry name" value="Subtilisin-like_FN3"/>
</dbReference>
<protein>
    <submittedName>
        <fullName evidence="10">Uncharacterized protein</fullName>
    </submittedName>
</protein>
<dbReference type="Gene3D" id="2.60.40.2310">
    <property type="match status" value="1"/>
</dbReference>
<feature type="active site" description="Charge relay system" evidence="6 7">
    <location>
        <position position="62"/>
    </location>
</feature>
<evidence type="ECO:0000256" key="2">
    <source>
        <dbReference type="ARBA" id="ARBA00022670"/>
    </source>
</evidence>
<evidence type="ECO:0000256" key="3">
    <source>
        <dbReference type="ARBA" id="ARBA00022729"/>
    </source>
</evidence>
<keyword evidence="11" id="KW-1185">Reference proteome</keyword>
<evidence type="ECO:0000256" key="6">
    <source>
        <dbReference type="PIRSR" id="PIRSR615500-1"/>
    </source>
</evidence>
<dbReference type="InterPro" id="IPR015500">
    <property type="entry name" value="Peptidase_S8_subtilisin-rel"/>
</dbReference>
<evidence type="ECO:0000256" key="5">
    <source>
        <dbReference type="ARBA" id="ARBA00022825"/>
    </source>
</evidence>
<feature type="domain" description="Peptidase S8/S53" evidence="8">
    <location>
        <begin position="53"/>
        <end position="500"/>
    </location>
</feature>
<organism evidence="10 11">
    <name type="scientific">Ilex paraguariensis</name>
    <name type="common">yerba mate</name>
    <dbReference type="NCBI Taxonomy" id="185542"/>
    <lineage>
        <taxon>Eukaryota</taxon>
        <taxon>Viridiplantae</taxon>
        <taxon>Streptophyta</taxon>
        <taxon>Embryophyta</taxon>
        <taxon>Tracheophyta</taxon>
        <taxon>Spermatophyta</taxon>
        <taxon>Magnoliopsida</taxon>
        <taxon>eudicotyledons</taxon>
        <taxon>Gunneridae</taxon>
        <taxon>Pentapetalae</taxon>
        <taxon>asterids</taxon>
        <taxon>campanulids</taxon>
        <taxon>Aquifoliales</taxon>
        <taxon>Aquifoliaceae</taxon>
        <taxon>Ilex</taxon>
    </lineage>
</organism>
<feature type="active site" description="Charge relay system" evidence="6 7">
    <location>
        <position position="467"/>
    </location>
</feature>
<feature type="active site" description="Charge relay system" evidence="6 7">
    <location>
        <position position="139"/>
    </location>
</feature>
<evidence type="ECO:0000256" key="4">
    <source>
        <dbReference type="ARBA" id="ARBA00022801"/>
    </source>
</evidence>
<keyword evidence="3" id="KW-0732">Signal</keyword>
<evidence type="ECO:0000259" key="8">
    <source>
        <dbReference type="Pfam" id="PF00082"/>
    </source>
</evidence>
<dbReference type="PROSITE" id="PS00138">
    <property type="entry name" value="SUBTILASE_SER"/>
    <property type="match status" value="1"/>
</dbReference>
<dbReference type="Gene3D" id="3.40.50.200">
    <property type="entry name" value="Peptidase S8/S53 domain"/>
    <property type="match status" value="1"/>
</dbReference>
<keyword evidence="5 7" id="KW-0720">Serine protease</keyword>
<dbReference type="PANTHER" id="PTHR10795">
    <property type="entry name" value="PROPROTEIN CONVERTASE SUBTILISIN/KEXIN"/>
    <property type="match status" value="1"/>
</dbReference>
<accession>A0ABC8REZ0</accession>
<dbReference type="Gene3D" id="3.50.30.30">
    <property type="match status" value="1"/>
</dbReference>
<keyword evidence="4 7" id="KW-0378">Hydrolase</keyword>
<dbReference type="FunFam" id="3.40.50.200:FF:000006">
    <property type="entry name" value="Subtilisin-like protease SBT1.5"/>
    <property type="match status" value="1"/>
</dbReference>
<dbReference type="Proteomes" id="UP001642360">
    <property type="component" value="Unassembled WGS sequence"/>
</dbReference>
<feature type="domain" description="Subtilisin-like protease fibronectin type-III" evidence="9">
    <location>
        <begin position="582"/>
        <end position="677"/>
    </location>
</feature>
<evidence type="ECO:0000313" key="10">
    <source>
        <dbReference type="EMBL" id="CAK9141579.1"/>
    </source>
</evidence>
<reference evidence="10 11" key="1">
    <citation type="submission" date="2024-02" db="EMBL/GenBank/DDBJ databases">
        <authorList>
            <person name="Vignale AGUSTIN F."/>
            <person name="Sosa J E."/>
            <person name="Modenutti C."/>
        </authorList>
    </citation>
    <scope>NUCLEOTIDE SEQUENCE [LARGE SCALE GENOMIC DNA]</scope>
</reference>
<dbReference type="PRINTS" id="PR00723">
    <property type="entry name" value="SUBTILISIN"/>
</dbReference>
<dbReference type="AlphaFoldDB" id="A0ABC8REZ0"/>
<dbReference type="PROSITE" id="PS51892">
    <property type="entry name" value="SUBTILASE"/>
    <property type="match status" value="1"/>
</dbReference>
<dbReference type="InterPro" id="IPR036852">
    <property type="entry name" value="Peptidase_S8/S53_dom_sf"/>
</dbReference>
<dbReference type="InterPro" id="IPR045051">
    <property type="entry name" value="SBT"/>
</dbReference>
<keyword evidence="2 7" id="KW-0645">Protease</keyword>
<dbReference type="SUPFAM" id="SSF52743">
    <property type="entry name" value="Subtilisin-like"/>
    <property type="match status" value="1"/>
</dbReference>
<dbReference type="InterPro" id="IPR023828">
    <property type="entry name" value="Peptidase_S8_Ser-AS"/>
</dbReference>
<dbReference type="Pfam" id="PF00082">
    <property type="entry name" value="Peptidase_S8"/>
    <property type="match status" value="1"/>
</dbReference>
<dbReference type="CDD" id="cd02120">
    <property type="entry name" value="PA_subtilisin_like"/>
    <property type="match status" value="1"/>
</dbReference>
<dbReference type="GO" id="GO:0006508">
    <property type="term" value="P:proteolysis"/>
    <property type="evidence" value="ECO:0007669"/>
    <property type="project" value="UniProtKB-KW"/>
</dbReference>
<dbReference type="GO" id="GO:0004252">
    <property type="term" value="F:serine-type endopeptidase activity"/>
    <property type="evidence" value="ECO:0007669"/>
    <property type="project" value="UniProtKB-UniRule"/>
</dbReference>
<dbReference type="FunFam" id="2.60.40.2310:FF:000001">
    <property type="entry name" value="Subtilisin-like protease SBT1.5"/>
    <property type="match status" value="1"/>
</dbReference>
<dbReference type="EMBL" id="CAUOFW020001152">
    <property type="protein sequence ID" value="CAK9141579.1"/>
    <property type="molecule type" value="Genomic_DNA"/>
</dbReference>